<keyword evidence="7 14" id="KW-0479">Metal-binding</keyword>
<dbReference type="InterPro" id="IPR017972">
    <property type="entry name" value="Cyt_P450_CS"/>
</dbReference>
<evidence type="ECO:0000256" key="9">
    <source>
        <dbReference type="ARBA" id="ARBA00022848"/>
    </source>
</evidence>
<dbReference type="InterPro" id="IPR002401">
    <property type="entry name" value="Cyt_P450_E_grp-I"/>
</dbReference>
<proteinExistence type="evidence at transcript level"/>
<dbReference type="GO" id="GO:0005789">
    <property type="term" value="C:endoplasmic reticulum membrane"/>
    <property type="evidence" value="ECO:0007669"/>
    <property type="project" value="UniProtKB-SubCell"/>
</dbReference>
<evidence type="ECO:0000313" key="16">
    <source>
        <dbReference type="EMBL" id="AZK16204.1"/>
    </source>
</evidence>
<keyword evidence="8" id="KW-0256">Endoplasmic reticulum</keyword>
<dbReference type="GO" id="GO:0020037">
    <property type="term" value="F:heme binding"/>
    <property type="evidence" value="ECO:0007669"/>
    <property type="project" value="InterPro"/>
</dbReference>
<evidence type="ECO:0000256" key="15">
    <source>
        <dbReference type="RuleBase" id="RU000461"/>
    </source>
</evidence>
<keyword evidence="12 15" id="KW-0503">Monooxygenase</keyword>
<keyword evidence="13" id="KW-0472">Membrane</keyword>
<dbReference type="InterPro" id="IPR050196">
    <property type="entry name" value="Cytochrome_P450_Monoox"/>
</dbReference>
<dbReference type="InterPro" id="IPR001128">
    <property type="entry name" value="Cyt_P450"/>
</dbReference>
<comment type="similarity">
    <text evidence="5 15">Belongs to the cytochrome P450 family.</text>
</comment>
<dbReference type="PRINTS" id="PR00385">
    <property type="entry name" value="P450"/>
</dbReference>
<evidence type="ECO:0000256" key="1">
    <source>
        <dbReference type="ARBA" id="ARBA00001971"/>
    </source>
</evidence>
<evidence type="ECO:0000256" key="12">
    <source>
        <dbReference type="ARBA" id="ARBA00023033"/>
    </source>
</evidence>
<protein>
    <submittedName>
        <fullName evidence="16">Cytochrome P450 4AZ1</fullName>
    </submittedName>
</protein>
<evidence type="ECO:0000256" key="4">
    <source>
        <dbReference type="ARBA" id="ARBA00004406"/>
    </source>
</evidence>
<evidence type="ECO:0000256" key="8">
    <source>
        <dbReference type="ARBA" id="ARBA00022824"/>
    </source>
</evidence>
<keyword evidence="11 14" id="KW-0408">Iron</keyword>
<evidence type="ECO:0000256" key="6">
    <source>
        <dbReference type="ARBA" id="ARBA00022617"/>
    </source>
</evidence>
<dbReference type="PRINTS" id="PR00463">
    <property type="entry name" value="EP450I"/>
</dbReference>
<name>A0A451ENJ7_APICC</name>
<dbReference type="GO" id="GO:0004497">
    <property type="term" value="F:monooxygenase activity"/>
    <property type="evidence" value="ECO:0007669"/>
    <property type="project" value="UniProtKB-KW"/>
</dbReference>
<evidence type="ECO:0000256" key="3">
    <source>
        <dbReference type="ARBA" id="ARBA00004174"/>
    </source>
</evidence>
<evidence type="ECO:0000256" key="13">
    <source>
        <dbReference type="ARBA" id="ARBA00023136"/>
    </source>
</evidence>
<dbReference type="GO" id="GO:0005506">
    <property type="term" value="F:iron ion binding"/>
    <property type="evidence" value="ECO:0007669"/>
    <property type="project" value="InterPro"/>
</dbReference>
<evidence type="ECO:0000256" key="11">
    <source>
        <dbReference type="ARBA" id="ARBA00023004"/>
    </source>
</evidence>
<dbReference type="PANTHER" id="PTHR24291">
    <property type="entry name" value="CYTOCHROME P450 FAMILY 4"/>
    <property type="match status" value="1"/>
</dbReference>
<dbReference type="AlphaFoldDB" id="A0A451ENJ7"/>
<comment type="subcellular location">
    <subcellularLocation>
        <location evidence="4">Endoplasmic reticulum membrane</location>
        <topology evidence="4">Peripheral membrane protein</topology>
    </subcellularLocation>
    <subcellularLocation>
        <location evidence="3">Microsome membrane</location>
        <topology evidence="3">Peripheral membrane protein</topology>
    </subcellularLocation>
</comment>
<comment type="function">
    <text evidence="2">May be involved in the metabolism of insect hormones and in the breakdown of synthetic insecticides.</text>
</comment>
<organism evidence="16">
    <name type="scientific">Apis cerana cerana</name>
    <name type="common">Oriental honeybee</name>
    <dbReference type="NCBI Taxonomy" id="94128"/>
    <lineage>
        <taxon>Eukaryota</taxon>
        <taxon>Metazoa</taxon>
        <taxon>Ecdysozoa</taxon>
        <taxon>Arthropoda</taxon>
        <taxon>Hexapoda</taxon>
        <taxon>Insecta</taxon>
        <taxon>Pterygota</taxon>
        <taxon>Neoptera</taxon>
        <taxon>Endopterygota</taxon>
        <taxon>Hymenoptera</taxon>
        <taxon>Apocrita</taxon>
        <taxon>Aculeata</taxon>
        <taxon>Apoidea</taxon>
        <taxon>Anthophila</taxon>
        <taxon>Apidae</taxon>
        <taxon>Apis</taxon>
    </lineage>
</organism>
<accession>A0A451ENJ7</accession>
<dbReference type="CDD" id="cd20628">
    <property type="entry name" value="CYP4"/>
    <property type="match status" value="1"/>
</dbReference>
<feature type="binding site" description="axial binding residue" evidence="14">
    <location>
        <position position="458"/>
    </location>
    <ligand>
        <name>heme</name>
        <dbReference type="ChEBI" id="CHEBI:30413"/>
    </ligand>
    <ligandPart>
        <name>Fe</name>
        <dbReference type="ChEBI" id="CHEBI:18248"/>
    </ligandPart>
</feature>
<evidence type="ECO:0000256" key="10">
    <source>
        <dbReference type="ARBA" id="ARBA00023002"/>
    </source>
</evidence>
<reference evidence="16" key="1">
    <citation type="journal article" date="2018" name="Front. Physiol.">
        <title>Identification and Characterization of Three New Cytochrome P450 Genes and the Use of RNA Interference to Evaluate Their Roles in Antioxidant Defense in Apis cerana cerana Fabricius.</title>
        <authorList>
            <person name="Zhang W."/>
            <person name="Chen W."/>
            <person name="Li Z."/>
            <person name="Ma L."/>
            <person name="Yu J."/>
            <person name="Wang H."/>
            <person name="Liu Z."/>
            <person name="Xu B."/>
        </authorList>
    </citation>
    <scope>NUCLEOTIDE SEQUENCE</scope>
</reference>
<dbReference type="InterPro" id="IPR036396">
    <property type="entry name" value="Cyt_P450_sf"/>
</dbReference>
<keyword evidence="6 14" id="KW-0349">Heme</keyword>
<dbReference type="SMR" id="A0A451ENJ7"/>
<dbReference type="Gene3D" id="1.10.630.10">
    <property type="entry name" value="Cytochrome P450"/>
    <property type="match status" value="1"/>
</dbReference>
<evidence type="ECO:0000256" key="5">
    <source>
        <dbReference type="ARBA" id="ARBA00010617"/>
    </source>
</evidence>
<evidence type="ECO:0000256" key="2">
    <source>
        <dbReference type="ARBA" id="ARBA00003690"/>
    </source>
</evidence>
<dbReference type="PROSITE" id="PS00086">
    <property type="entry name" value="CYTOCHROME_P450"/>
    <property type="match status" value="1"/>
</dbReference>
<dbReference type="Pfam" id="PF00067">
    <property type="entry name" value="p450"/>
    <property type="match status" value="1"/>
</dbReference>
<dbReference type="EMBL" id="MH748718">
    <property type="protein sequence ID" value="AZK16204.1"/>
    <property type="molecule type" value="mRNA"/>
</dbReference>
<keyword evidence="9" id="KW-0492">Microsome</keyword>
<dbReference type="GO" id="GO:0016705">
    <property type="term" value="F:oxidoreductase activity, acting on paired donors, with incorporation or reduction of molecular oxygen"/>
    <property type="evidence" value="ECO:0007669"/>
    <property type="project" value="InterPro"/>
</dbReference>
<evidence type="ECO:0000256" key="14">
    <source>
        <dbReference type="PIRSR" id="PIRSR602401-1"/>
    </source>
</evidence>
<keyword evidence="10 15" id="KW-0560">Oxidoreductase</keyword>
<sequence length="515" mass="61005">MISAILFFIFLLATLHYFLLHHRKFGKMINLIPGPEPLPILGNIPTFHNISPSELWKFLTQLSKQYYPIYRMWTFLEAYVHICHPDDIETILGNIKFTKKGFGYKYLKPWFNTGLLTSSGHKWHVRRKILTSAFHFNVLRQFVDIFIEDAERLIKTLESEEGIFVENLLQLTSEHTLNVICETAMGTSLKNKEKFQYEYRKAVYNMGCIFANRIVKPWFYYDFFFNLSPEGWQQSKLLKILHNFTRKIIQERKEYHDKTNGRYLNDFHENINENDNNNDYNDCRIRRKRLAMLDLLIEAHRNNKIDDEGIREEVDTFMFRGHDTTAISFCFSIMLLAEHKEIQDRARAEIKAAIEENGGKLNITVLQNLPYLERCIKESLRLFPSVPRISRKLETSVKLSNYEIPSNTIINVNIFDTHRDPKFWPNPNKFDPDRFLPENSKKRHPYAYVPFSAGPRNCIGQRFAMLELKTYLGLLLYNYYFEPIDYLKDVTFVSGIVLRLENPVRMKFIPVKKIC</sequence>
<comment type="cofactor">
    <cofactor evidence="1 14">
        <name>heme</name>
        <dbReference type="ChEBI" id="CHEBI:30413"/>
    </cofactor>
</comment>
<dbReference type="PANTHER" id="PTHR24291:SF189">
    <property type="entry name" value="CYTOCHROME P450 4C3-RELATED"/>
    <property type="match status" value="1"/>
</dbReference>
<dbReference type="SUPFAM" id="SSF48264">
    <property type="entry name" value="Cytochrome P450"/>
    <property type="match status" value="1"/>
</dbReference>
<evidence type="ECO:0000256" key="7">
    <source>
        <dbReference type="ARBA" id="ARBA00022723"/>
    </source>
</evidence>